<organism evidence="2 3">
    <name type="scientific">Caerostris darwini</name>
    <dbReference type="NCBI Taxonomy" id="1538125"/>
    <lineage>
        <taxon>Eukaryota</taxon>
        <taxon>Metazoa</taxon>
        <taxon>Ecdysozoa</taxon>
        <taxon>Arthropoda</taxon>
        <taxon>Chelicerata</taxon>
        <taxon>Arachnida</taxon>
        <taxon>Araneae</taxon>
        <taxon>Araneomorphae</taxon>
        <taxon>Entelegynae</taxon>
        <taxon>Araneoidea</taxon>
        <taxon>Araneidae</taxon>
        <taxon>Caerostris</taxon>
    </lineage>
</organism>
<evidence type="ECO:0000313" key="2">
    <source>
        <dbReference type="EMBL" id="GIY21385.1"/>
    </source>
</evidence>
<dbReference type="EMBL" id="BPLQ01006296">
    <property type="protein sequence ID" value="GIY21385.1"/>
    <property type="molecule type" value="Genomic_DNA"/>
</dbReference>
<gene>
    <name evidence="2" type="ORF">CDAR_202131</name>
</gene>
<proteinExistence type="predicted"/>
<comment type="caution">
    <text evidence="2">The sequence shown here is derived from an EMBL/GenBank/DDBJ whole genome shotgun (WGS) entry which is preliminary data.</text>
</comment>
<sequence>MPTSGLNLPTHPPPPSTQHPRAPEMTFLGAPSPQSAQKKKKKDGKKETVYHPHFGTSLCCLVRCGGESGRSPTPFKQSESGGGSKGKFLHLEILK</sequence>
<dbReference type="Proteomes" id="UP001054837">
    <property type="component" value="Unassembled WGS sequence"/>
</dbReference>
<dbReference type="AlphaFoldDB" id="A0AAV4RIX6"/>
<evidence type="ECO:0000256" key="1">
    <source>
        <dbReference type="SAM" id="MobiDB-lite"/>
    </source>
</evidence>
<protein>
    <submittedName>
        <fullName evidence="2">Uncharacterized protein</fullName>
    </submittedName>
</protein>
<name>A0AAV4RIX6_9ARAC</name>
<feature type="region of interest" description="Disordered" evidence="1">
    <location>
        <begin position="68"/>
        <end position="95"/>
    </location>
</feature>
<evidence type="ECO:0000313" key="3">
    <source>
        <dbReference type="Proteomes" id="UP001054837"/>
    </source>
</evidence>
<reference evidence="2 3" key="1">
    <citation type="submission" date="2021-06" db="EMBL/GenBank/DDBJ databases">
        <title>Caerostris darwini draft genome.</title>
        <authorList>
            <person name="Kono N."/>
            <person name="Arakawa K."/>
        </authorList>
    </citation>
    <scope>NUCLEOTIDE SEQUENCE [LARGE SCALE GENOMIC DNA]</scope>
</reference>
<accession>A0AAV4RIX6</accession>
<keyword evidence="3" id="KW-1185">Reference proteome</keyword>
<feature type="compositionally biased region" description="Polar residues" evidence="1">
    <location>
        <begin position="70"/>
        <end position="79"/>
    </location>
</feature>
<feature type="region of interest" description="Disordered" evidence="1">
    <location>
        <begin position="1"/>
        <end position="50"/>
    </location>
</feature>